<evidence type="ECO:0000256" key="4">
    <source>
        <dbReference type="ARBA" id="ARBA00022692"/>
    </source>
</evidence>
<dbReference type="SUPFAM" id="SSF53448">
    <property type="entry name" value="Nucleotide-diphospho-sugar transferases"/>
    <property type="match status" value="1"/>
</dbReference>
<feature type="domain" description="Glycosyl transferase 64" evidence="12">
    <location>
        <begin position="648"/>
        <end position="886"/>
    </location>
</feature>
<dbReference type="Pfam" id="PF09258">
    <property type="entry name" value="Glyco_transf_64"/>
    <property type="match status" value="1"/>
</dbReference>
<keyword evidence="9" id="KW-0175">Coiled coil</keyword>
<keyword evidence="8" id="KW-1015">Disulfide bond</keyword>
<keyword evidence="13" id="KW-1185">Reference proteome</keyword>
<evidence type="ECO:0000256" key="8">
    <source>
        <dbReference type="ARBA" id="ARBA00023157"/>
    </source>
</evidence>
<feature type="transmembrane region" description="Helical" evidence="10">
    <location>
        <begin position="69"/>
        <end position="88"/>
    </location>
</feature>
<evidence type="ECO:0000256" key="5">
    <source>
        <dbReference type="ARBA" id="ARBA00022824"/>
    </source>
</evidence>
<dbReference type="InterPro" id="IPR015338">
    <property type="entry name" value="GT64_dom"/>
</dbReference>
<dbReference type="InterPro" id="IPR029044">
    <property type="entry name" value="Nucleotide-diphossugar_trans"/>
</dbReference>
<dbReference type="PANTHER" id="PTHR48261:SF4">
    <property type="entry name" value="EXOSTOSIN LIKE GLYCOSYLTRANSFERASE 3"/>
    <property type="match status" value="1"/>
</dbReference>
<evidence type="ECO:0000256" key="7">
    <source>
        <dbReference type="ARBA" id="ARBA00023136"/>
    </source>
</evidence>
<keyword evidence="4 10" id="KW-0812">Transmembrane</keyword>
<dbReference type="Pfam" id="PF03016">
    <property type="entry name" value="Exostosin_GT47"/>
    <property type="match status" value="1"/>
</dbReference>
<dbReference type="WBParaSite" id="PgR043_g060_t01">
    <property type="protein sequence ID" value="PgR043_g060_t01"/>
    <property type="gene ID" value="PgR043_g060"/>
</dbReference>
<keyword evidence="6 10" id="KW-1133">Transmembrane helix</keyword>
<accession>A0A915BJU3</accession>
<evidence type="ECO:0000313" key="13">
    <source>
        <dbReference type="Proteomes" id="UP000887569"/>
    </source>
</evidence>
<feature type="domain" description="Exostosin GT47" evidence="11">
    <location>
        <begin position="284"/>
        <end position="487"/>
    </location>
</feature>
<evidence type="ECO:0000256" key="3">
    <source>
        <dbReference type="ARBA" id="ARBA00022679"/>
    </source>
</evidence>
<evidence type="ECO:0000259" key="12">
    <source>
        <dbReference type="Pfam" id="PF09258"/>
    </source>
</evidence>
<dbReference type="Gene3D" id="3.90.550.10">
    <property type="entry name" value="Spore Coat Polysaccharide Biosynthesis Protein SpsA, Chain A"/>
    <property type="match status" value="1"/>
</dbReference>
<evidence type="ECO:0000313" key="14">
    <source>
        <dbReference type="WBParaSite" id="PgR043_g060_t01"/>
    </source>
</evidence>
<dbReference type="GO" id="GO:0015012">
    <property type="term" value="P:heparan sulfate proteoglycan biosynthetic process"/>
    <property type="evidence" value="ECO:0007669"/>
    <property type="project" value="UniProtKB-ARBA"/>
</dbReference>
<dbReference type="Proteomes" id="UP000887569">
    <property type="component" value="Unplaced"/>
</dbReference>
<comment type="subcellular location">
    <subcellularLocation>
        <location evidence="1">Endoplasmic reticulum membrane</location>
        <topology evidence="1">Single-pass type II membrane protein</topology>
    </subcellularLocation>
</comment>
<reference evidence="14" key="1">
    <citation type="submission" date="2022-11" db="UniProtKB">
        <authorList>
            <consortium name="WormBaseParasite"/>
        </authorList>
    </citation>
    <scope>IDENTIFICATION</scope>
</reference>
<dbReference type="PANTHER" id="PTHR48261">
    <property type="entry name" value="ACETYLGLUCOSAMINYLTRANSFERASE"/>
    <property type="match status" value="1"/>
</dbReference>
<comment type="similarity">
    <text evidence="2">Belongs to the glycosyltransferase 47 family.</text>
</comment>
<dbReference type="GO" id="GO:0005789">
    <property type="term" value="C:endoplasmic reticulum membrane"/>
    <property type="evidence" value="ECO:0007669"/>
    <property type="project" value="UniProtKB-SubCell"/>
</dbReference>
<keyword evidence="7 10" id="KW-0472">Membrane</keyword>
<organism evidence="13 14">
    <name type="scientific">Parascaris univalens</name>
    <name type="common">Nematode worm</name>
    <dbReference type="NCBI Taxonomy" id="6257"/>
    <lineage>
        <taxon>Eukaryota</taxon>
        <taxon>Metazoa</taxon>
        <taxon>Ecdysozoa</taxon>
        <taxon>Nematoda</taxon>
        <taxon>Chromadorea</taxon>
        <taxon>Rhabditida</taxon>
        <taxon>Spirurina</taxon>
        <taxon>Ascaridomorpha</taxon>
        <taxon>Ascaridoidea</taxon>
        <taxon>Ascarididae</taxon>
        <taxon>Parascaris</taxon>
    </lineage>
</organism>
<evidence type="ECO:0000256" key="1">
    <source>
        <dbReference type="ARBA" id="ARBA00004648"/>
    </source>
</evidence>
<proteinExistence type="inferred from homology"/>
<evidence type="ECO:0000256" key="9">
    <source>
        <dbReference type="SAM" id="Coils"/>
    </source>
</evidence>
<evidence type="ECO:0000256" key="2">
    <source>
        <dbReference type="ARBA" id="ARBA00010271"/>
    </source>
</evidence>
<protein>
    <submittedName>
        <fullName evidence="14">Exostosin-2</fullName>
    </submittedName>
</protein>
<keyword evidence="3" id="KW-0808">Transferase</keyword>
<evidence type="ECO:0000256" key="10">
    <source>
        <dbReference type="SAM" id="Phobius"/>
    </source>
</evidence>
<dbReference type="InterPro" id="IPR004263">
    <property type="entry name" value="Exostosin"/>
</dbReference>
<feature type="coiled-coil region" evidence="9">
    <location>
        <begin position="135"/>
        <end position="190"/>
    </location>
</feature>
<dbReference type="AlphaFoldDB" id="A0A915BJU3"/>
<sequence length="901" mass="102931">VTVLLRTRVSKIGSLLASDAHKFTRLRLGHRLMNRRPSTGGDEGVSRVISLQLDRPQRIHFIGVRLRGFLLKLLIVLIVIVVIVSFSLPSFSGVLNEELYPHYGPLSFRDADENEACSWTSGSDEIRLIETKRILASVRRDLLNAARQLEAVNLEYESLSKQLIDKKNELKAVQLEIEEARLLQKELLDRNNVRVFLPLAPPQRSAVLDTHVPTGSSLETAFDFSRCSVASGFRLYVYDSDKTIRREIAQRYIQQFRSRVEWTEDASIACIFVAVVDERTDVTSLQYFHSGTNHILLNIGWKPLKNVSNAMVISSEFAKSTYRNDFDIAIYLNVPEYSENEWQHLPQLLPYFKKYFISYSGVPLSESFNLKEQLESIAKSASESGDEVLFELNCTTSSEPLALCHDAEYRGALLDDSMFVLLFTSQSSDSSWHFQLRLLEALQHGAVPIIVSLSAPLPLSGLIDWRLATYSIAPQRLPELYFVLRSFAPSDVLEMRRKGRFFLQNYLANTKVIAATLMAAQRQRIGVPGAEHVPSPSVPLFGLSFISPRLVPAGPPHFEEEYLGPPEAPHNSPSFTHNFTSLQLYSSYLWNEFGASLGVSLEYLTVEPPFPSQTEFDDGASFGFRPIRPGSGVEFSAAIGGNRPREQFTVLLLTYRRDSVLYASLERLNNLPYLNKVVVVWNNPEDPSGHAWPRLHVPVHFVKASRNSLNNRFIPYDQIETEAVLSLDDDIDLKQHEIIFAFRVWREQRTKVVGFPARHHARYGTEMFYNSNHTCQYSMILTGAAFIHKAYMYIYTYRMPEVIRAKVDELMNCEDLAMNFLVSHITRQPPIKTTSKWTLRCATCSEMLSQDLSHFTERHECIRFFTRVYGYNPLLFSQFRVDSVLFKTRLPPNHQKCFKYV</sequence>
<keyword evidence="5" id="KW-0256">Endoplasmic reticulum</keyword>
<evidence type="ECO:0000259" key="11">
    <source>
        <dbReference type="Pfam" id="PF03016"/>
    </source>
</evidence>
<dbReference type="InterPro" id="IPR040911">
    <property type="entry name" value="Exostosin_GT47"/>
</dbReference>
<name>A0A915BJU3_PARUN</name>
<dbReference type="GO" id="GO:0016757">
    <property type="term" value="F:glycosyltransferase activity"/>
    <property type="evidence" value="ECO:0007669"/>
    <property type="project" value="InterPro"/>
</dbReference>
<evidence type="ECO:0000256" key="6">
    <source>
        <dbReference type="ARBA" id="ARBA00022989"/>
    </source>
</evidence>